<dbReference type="PROSITE" id="PS51748">
    <property type="entry name" value="HEXOKINASE_2"/>
    <property type="match status" value="1"/>
</dbReference>
<dbReference type="Proteomes" id="UP000812966">
    <property type="component" value="Unassembled WGS sequence"/>
</dbReference>
<comment type="catalytic activity">
    <reaction evidence="10">
        <text>D-glucose + ATP = D-glucose 6-phosphate + ADP + H(+)</text>
        <dbReference type="Rhea" id="RHEA:17825"/>
        <dbReference type="ChEBI" id="CHEBI:4167"/>
        <dbReference type="ChEBI" id="CHEBI:15378"/>
        <dbReference type="ChEBI" id="CHEBI:30616"/>
        <dbReference type="ChEBI" id="CHEBI:61548"/>
        <dbReference type="ChEBI" id="CHEBI:456216"/>
        <dbReference type="EC" id="2.7.1.1"/>
    </reaction>
    <physiologicalReaction direction="left-to-right" evidence="10">
        <dbReference type="Rhea" id="RHEA:17826"/>
    </physiologicalReaction>
</comment>
<dbReference type="GO" id="GO:0005524">
    <property type="term" value="F:ATP binding"/>
    <property type="evidence" value="ECO:0007669"/>
    <property type="project" value="UniProtKB-UniRule"/>
</dbReference>
<evidence type="ECO:0000313" key="14">
    <source>
        <dbReference type="EMBL" id="KAG7561821.1"/>
    </source>
</evidence>
<comment type="similarity">
    <text evidence="3 11">Belongs to the hexokinase family.</text>
</comment>
<reference evidence="14" key="1">
    <citation type="submission" date="2020-04" db="EMBL/GenBank/DDBJ databases">
        <title>Analysis of mating type loci in Filobasidium floriforme.</title>
        <authorList>
            <person name="Nowrousian M."/>
        </authorList>
    </citation>
    <scope>NUCLEOTIDE SEQUENCE</scope>
    <source>
        <strain evidence="14">CBS 6242</strain>
    </source>
</reference>
<evidence type="ECO:0000256" key="2">
    <source>
        <dbReference type="ARBA" id="ARBA00005028"/>
    </source>
</evidence>
<dbReference type="Pfam" id="PF00349">
    <property type="entry name" value="Hexokinase_1"/>
    <property type="match status" value="1"/>
</dbReference>
<feature type="domain" description="Hexokinase C-terminal" evidence="13">
    <location>
        <begin position="216"/>
        <end position="463"/>
    </location>
</feature>
<dbReference type="Pfam" id="PF03727">
    <property type="entry name" value="Hexokinase_2"/>
    <property type="match status" value="1"/>
</dbReference>
<dbReference type="AlphaFoldDB" id="A0A8K0JSC5"/>
<dbReference type="PROSITE" id="PS00378">
    <property type="entry name" value="HEXOKINASE_1"/>
    <property type="match status" value="1"/>
</dbReference>
<dbReference type="SUPFAM" id="SSF53067">
    <property type="entry name" value="Actin-like ATPase domain"/>
    <property type="match status" value="2"/>
</dbReference>
<evidence type="ECO:0000256" key="6">
    <source>
        <dbReference type="ARBA" id="ARBA00022777"/>
    </source>
</evidence>
<proteinExistence type="inferred from homology"/>
<evidence type="ECO:0000256" key="8">
    <source>
        <dbReference type="ARBA" id="ARBA00023152"/>
    </source>
</evidence>
<dbReference type="GO" id="GO:0008865">
    <property type="term" value="F:fructokinase activity"/>
    <property type="evidence" value="ECO:0007669"/>
    <property type="project" value="TreeGrafter"/>
</dbReference>
<protein>
    <recommendedName>
        <fullName evidence="11">Phosphotransferase</fullName>
        <ecNumber evidence="11">2.7.1.-</ecNumber>
    </recommendedName>
</protein>
<evidence type="ECO:0000256" key="3">
    <source>
        <dbReference type="ARBA" id="ARBA00009225"/>
    </source>
</evidence>
<sequence length="490" mass="53603">MAPVPTSNSKLPAEVQAIEKFFYLTPERLNEIVKGFRTEFEDGLQNFGRDTAMIPSYCLNVPNGSEVGTFLALDLGGTNLRVCEVTLEGKNNFNVQQRKYKITDELKQGEARALFDYIADSVDSFLTDIGTEMDENEKIHLGFTFSFPVEQTALNKGKLLTWTKGFACKNAIGHDVVKLLQDALDRKHVHVRCSALVNDTVGTLLSRSYQSGPALIGAIFGTGTNGAYIDRVETITKLGETAITESKKGGKDAGEYMVVNTEWGAIDNQRKVLPVSMFDNKLDRESINPRKQAFEKMVSGMYLGEIVRNILLYLVDNLLLFSGYSSPILNTHYGFDTAFVSAIEAAKSAQEVKSAIFRELNIPENNISEQDVELVQWACQAVSTRAAALSACAVAAVVLHTKALDRSDPIDVGMDGSVAEFLPFFEERVRAALRDTIGQDAEQRVTFGLAKDGSGVGAALCALQAYKAEKQGLHPEVKKMDATVPGLADL</sequence>
<keyword evidence="4 11" id="KW-0808">Transferase</keyword>
<dbReference type="InterPro" id="IPR022673">
    <property type="entry name" value="Hexokinase_C"/>
</dbReference>
<comment type="caution">
    <text evidence="14">The sequence shown here is derived from an EMBL/GenBank/DDBJ whole genome shotgun (WGS) entry which is preliminary data.</text>
</comment>
<dbReference type="Gene3D" id="3.40.367.20">
    <property type="match status" value="1"/>
</dbReference>
<evidence type="ECO:0000259" key="13">
    <source>
        <dbReference type="Pfam" id="PF03727"/>
    </source>
</evidence>
<dbReference type="InterPro" id="IPR019807">
    <property type="entry name" value="Hexokinase_BS"/>
</dbReference>
<dbReference type="GO" id="GO:0006096">
    <property type="term" value="P:glycolytic process"/>
    <property type="evidence" value="ECO:0007669"/>
    <property type="project" value="UniProtKB-UniPathway"/>
</dbReference>
<evidence type="ECO:0000256" key="7">
    <source>
        <dbReference type="ARBA" id="ARBA00022840"/>
    </source>
</evidence>
<dbReference type="EMBL" id="JABELV010000045">
    <property type="protein sequence ID" value="KAG7561821.1"/>
    <property type="molecule type" value="Genomic_DNA"/>
</dbReference>
<evidence type="ECO:0000256" key="9">
    <source>
        <dbReference type="ARBA" id="ARBA00044613"/>
    </source>
</evidence>
<evidence type="ECO:0000256" key="11">
    <source>
        <dbReference type="RuleBase" id="RU362007"/>
    </source>
</evidence>
<dbReference type="InterPro" id="IPR022672">
    <property type="entry name" value="Hexokinase_N"/>
</dbReference>
<evidence type="ECO:0000256" key="5">
    <source>
        <dbReference type="ARBA" id="ARBA00022741"/>
    </source>
</evidence>
<dbReference type="FunFam" id="3.40.367.20:FF:000005">
    <property type="entry name" value="Phosphotransferase"/>
    <property type="match status" value="1"/>
</dbReference>
<dbReference type="UniPathway" id="UPA00109">
    <property type="reaction ID" value="UER00180"/>
</dbReference>
<name>A0A8K0JSC5_9TREE</name>
<evidence type="ECO:0000313" key="15">
    <source>
        <dbReference type="Proteomes" id="UP000812966"/>
    </source>
</evidence>
<dbReference type="FunFam" id="3.30.420.40:FF:000034">
    <property type="entry name" value="Phosphotransferase"/>
    <property type="match status" value="1"/>
</dbReference>
<evidence type="ECO:0000256" key="4">
    <source>
        <dbReference type="ARBA" id="ARBA00022679"/>
    </source>
</evidence>
<evidence type="ECO:0000259" key="12">
    <source>
        <dbReference type="Pfam" id="PF00349"/>
    </source>
</evidence>
<dbReference type="GO" id="GO:0005829">
    <property type="term" value="C:cytosol"/>
    <property type="evidence" value="ECO:0007669"/>
    <property type="project" value="TreeGrafter"/>
</dbReference>
<evidence type="ECO:0000256" key="10">
    <source>
        <dbReference type="ARBA" id="ARBA00048160"/>
    </source>
</evidence>
<comment type="pathway">
    <text evidence="1">Carbohydrate degradation; glycolysis; D-glyceraldehyde 3-phosphate and glycerone phosphate from D-glucose: step 1/4.</text>
</comment>
<keyword evidence="7 11" id="KW-0067">ATP-binding</keyword>
<dbReference type="Gene3D" id="3.30.420.40">
    <property type="match status" value="1"/>
</dbReference>
<dbReference type="EC" id="2.7.1.-" evidence="11"/>
<comment type="pathway">
    <text evidence="2">Carbohydrate metabolism; hexose metabolism.</text>
</comment>
<dbReference type="PRINTS" id="PR00475">
    <property type="entry name" value="HEXOKINASE"/>
</dbReference>
<dbReference type="InterPro" id="IPR043129">
    <property type="entry name" value="ATPase_NBD"/>
</dbReference>
<gene>
    <name evidence="14" type="ORF">FFLO_02722</name>
</gene>
<organism evidence="14 15">
    <name type="scientific">Filobasidium floriforme</name>
    <dbReference type="NCBI Taxonomy" id="5210"/>
    <lineage>
        <taxon>Eukaryota</taxon>
        <taxon>Fungi</taxon>
        <taxon>Dikarya</taxon>
        <taxon>Basidiomycota</taxon>
        <taxon>Agaricomycotina</taxon>
        <taxon>Tremellomycetes</taxon>
        <taxon>Filobasidiales</taxon>
        <taxon>Filobasidiaceae</taxon>
        <taxon>Filobasidium</taxon>
    </lineage>
</organism>
<feature type="domain" description="Hexokinase N-terminal" evidence="12">
    <location>
        <begin position="15"/>
        <end position="209"/>
    </location>
</feature>
<dbReference type="GO" id="GO:0004340">
    <property type="term" value="F:glucokinase activity"/>
    <property type="evidence" value="ECO:0007669"/>
    <property type="project" value="TreeGrafter"/>
</dbReference>
<dbReference type="GO" id="GO:0005739">
    <property type="term" value="C:mitochondrion"/>
    <property type="evidence" value="ECO:0007669"/>
    <property type="project" value="TreeGrafter"/>
</dbReference>
<comment type="catalytic activity">
    <reaction evidence="9">
        <text>a D-hexose + ATP = a D-hexose 6-phosphate + ADP + H(+)</text>
        <dbReference type="Rhea" id="RHEA:22740"/>
        <dbReference type="ChEBI" id="CHEBI:4194"/>
        <dbReference type="ChEBI" id="CHEBI:15378"/>
        <dbReference type="ChEBI" id="CHEBI:30616"/>
        <dbReference type="ChEBI" id="CHEBI:229467"/>
        <dbReference type="ChEBI" id="CHEBI:456216"/>
        <dbReference type="EC" id="2.7.1.1"/>
    </reaction>
    <physiologicalReaction direction="left-to-right" evidence="9">
        <dbReference type="Rhea" id="RHEA:22741"/>
    </physiologicalReaction>
</comment>
<dbReference type="InterPro" id="IPR001312">
    <property type="entry name" value="Hexokinase"/>
</dbReference>
<dbReference type="GO" id="GO:0001678">
    <property type="term" value="P:intracellular glucose homeostasis"/>
    <property type="evidence" value="ECO:0007669"/>
    <property type="project" value="InterPro"/>
</dbReference>
<keyword evidence="15" id="KW-1185">Reference proteome</keyword>
<keyword evidence="8 11" id="KW-0324">Glycolysis</keyword>
<dbReference type="PANTHER" id="PTHR19443:SF30">
    <property type="entry name" value="GLUCOKINASE-1-RELATED"/>
    <property type="match status" value="1"/>
</dbReference>
<dbReference type="Gene3D" id="1.10.287.1250">
    <property type="match status" value="1"/>
</dbReference>
<dbReference type="GO" id="GO:0006006">
    <property type="term" value="P:glucose metabolic process"/>
    <property type="evidence" value="ECO:0007669"/>
    <property type="project" value="TreeGrafter"/>
</dbReference>
<keyword evidence="6 11" id="KW-0418">Kinase</keyword>
<accession>A0A8K0JSC5</accession>
<keyword evidence="5 11" id="KW-0547">Nucleotide-binding</keyword>
<dbReference type="GO" id="GO:0005536">
    <property type="term" value="F:D-glucose binding"/>
    <property type="evidence" value="ECO:0007669"/>
    <property type="project" value="InterPro"/>
</dbReference>
<dbReference type="PANTHER" id="PTHR19443">
    <property type="entry name" value="HEXOKINASE"/>
    <property type="match status" value="1"/>
</dbReference>
<evidence type="ECO:0000256" key="1">
    <source>
        <dbReference type="ARBA" id="ARBA00004888"/>
    </source>
</evidence>